<reference evidence="4" key="2">
    <citation type="journal article" date="2019" name="Int. J. Syst. Evol. Microbiol.">
        <title>The Global Catalogue of Microorganisms (GCM) 10K type strain sequencing project: providing services to taxonomists for standard genome sequencing and annotation.</title>
        <authorList>
            <consortium name="The Broad Institute Genomics Platform"/>
            <consortium name="The Broad Institute Genome Sequencing Center for Infectious Disease"/>
            <person name="Wu L."/>
            <person name="Ma J."/>
        </authorList>
    </citation>
    <scope>NUCLEOTIDE SEQUENCE [LARGE SCALE GENOMIC DNA]</scope>
    <source>
        <strain evidence="4">RDMS1</strain>
    </source>
</reference>
<reference evidence="3" key="3">
    <citation type="submission" date="2024-09" db="EMBL/GenBank/DDBJ databases">
        <authorList>
            <person name="Sun Q."/>
        </authorList>
    </citation>
    <scope>NUCLEOTIDE SEQUENCE</scope>
    <source>
        <strain evidence="3">NBRC 107106</strain>
    </source>
</reference>
<proteinExistence type="predicted"/>
<name>A0ABD5YRQ3_9EURY</name>
<feature type="region of interest" description="Disordered" evidence="1">
    <location>
        <begin position="1"/>
        <end position="29"/>
    </location>
</feature>
<keyword evidence="4" id="KW-1185">Reference proteome</keyword>
<comment type="caution">
    <text evidence="3">The sequence shown here is derived from an EMBL/GenBank/DDBJ whole genome shotgun (WGS) entry which is preliminary data.</text>
</comment>
<dbReference type="EMBL" id="JBHTAX010000002">
    <property type="protein sequence ID" value="MFC7191961.1"/>
    <property type="molecule type" value="Genomic_DNA"/>
</dbReference>
<dbReference type="GeneID" id="76201685"/>
<evidence type="ECO:0000256" key="1">
    <source>
        <dbReference type="SAM" id="MobiDB-lite"/>
    </source>
</evidence>
<protein>
    <submittedName>
        <fullName evidence="3">Uncharacterized protein</fullName>
    </submittedName>
</protein>
<organism evidence="3 4">
    <name type="scientific">Halocatena marina</name>
    <dbReference type="NCBI Taxonomy" id="2934937"/>
    <lineage>
        <taxon>Archaea</taxon>
        <taxon>Methanobacteriati</taxon>
        <taxon>Methanobacteriota</taxon>
        <taxon>Stenosarchaea group</taxon>
        <taxon>Halobacteria</taxon>
        <taxon>Halobacteriales</taxon>
        <taxon>Natronomonadaceae</taxon>
        <taxon>Halocatena</taxon>
    </lineage>
</organism>
<dbReference type="EMBL" id="JBHTAX010000001">
    <property type="protein sequence ID" value="MFC7191896.1"/>
    <property type="molecule type" value="Genomic_DNA"/>
</dbReference>
<dbReference type="AlphaFoldDB" id="A0ABD5YRQ3"/>
<sequence length="79" mass="8920">MSEVTKIEVAYSEQRQLDSEQHDLDSDEPIQTEAIATVQLSEDDDEGEVTEAINNTLQDAVSRSLVRRLARESREENAD</sequence>
<reference evidence="3" key="1">
    <citation type="journal article" date="2014" name="Int. J. Syst. Evol. Microbiol.">
        <title>Complete genome sequence of Corynebacterium casei LMG S-19264T (=DSM 44701T), isolated from a smear-ripened cheese.</title>
        <authorList>
            <consortium name="US DOE Joint Genome Institute (JGI-PGF)"/>
            <person name="Walter F."/>
            <person name="Albersmeier A."/>
            <person name="Kalinowski J."/>
            <person name="Ruckert C."/>
        </authorList>
    </citation>
    <scope>NUCLEOTIDE SEQUENCE [LARGE SCALE GENOMIC DNA]</scope>
    <source>
        <strain evidence="3">NBRC 107106</strain>
    </source>
</reference>
<evidence type="ECO:0000313" key="3">
    <source>
        <dbReference type="EMBL" id="MFC7191961.1"/>
    </source>
</evidence>
<accession>A0ABD5YRQ3</accession>
<gene>
    <name evidence="2" type="ORF">ACFQL7_20300</name>
    <name evidence="3" type="ORF">ACFQL7_20640</name>
</gene>
<dbReference type="Proteomes" id="UP001596417">
    <property type="component" value="Unassembled WGS sequence"/>
</dbReference>
<feature type="compositionally biased region" description="Basic and acidic residues" evidence="1">
    <location>
        <begin position="15"/>
        <end position="24"/>
    </location>
</feature>
<evidence type="ECO:0000313" key="2">
    <source>
        <dbReference type="EMBL" id="MFC7191896.1"/>
    </source>
</evidence>
<dbReference type="RefSeq" id="WP_264822355.1">
    <property type="nucleotide sequence ID" value="NZ_CP110249.1"/>
</dbReference>
<evidence type="ECO:0000313" key="4">
    <source>
        <dbReference type="Proteomes" id="UP001596417"/>
    </source>
</evidence>